<protein>
    <recommendedName>
        <fullName evidence="2">Secreted protein</fullName>
    </recommendedName>
</protein>
<comment type="caution">
    <text evidence="1">The sequence shown here is derived from an EMBL/GenBank/DDBJ whole genome shotgun (WGS) entry which is preliminary data.</text>
</comment>
<dbReference type="AlphaFoldDB" id="A0AAW2ITB1"/>
<gene>
    <name evidence="1" type="ORF">Sradi_7178100</name>
</gene>
<dbReference type="EMBL" id="JACGWJ010001061">
    <property type="protein sequence ID" value="KAL0285276.1"/>
    <property type="molecule type" value="Genomic_DNA"/>
</dbReference>
<reference evidence="1" key="2">
    <citation type="journal article" date="2024" name="Plant">
        <title>Genomic evolution and insights into agronomic trait innovations of Sesamum species.</title>
        <authorList>
            <person name="Miao H."/>
            <person name="Wang L."/>
            <person name="Qu L."/>
            <person name="Liu H."/>
            <person name="Sun Y."/>
            <person name="Le M."/>
            <person name="Wang Q."/>
            <person name="Wei S."/>
            <person name="Zheng Y."/>
            <person name="Lin W."/>
            <person name="Duan Y."/>
            <person name="Cao H."/>
            <person name="Xiong S."/>
            <person name="Wang X."/>
            <person name="Wei L."/>
            <person name="Li C."/>
            <person name="Ma Q."/>
            <person name="Ju M."/>
            <person name="Zhao R."/>
            <person name="Li G."/>
            <person name="Mu C."/>
            <person name="Tian Q."/>
            <person name="Mei H."/>
            <person name="Zhang T."/>
            <person name="Gao T."/>
            <person name="Zhang H."/>
        </authorList>
    </citation>
    <scope>NUCLEOTIDE SEQUENCE</scope>
    <source>
        <strain evidence="1">G02</strain>
    </source>
</reference>
<name>A0AAW2ITB1_SESRA</name>
<organism evidence="1">
    <name type="scientific">Sesamum radiatum</name>
    <name type="common">Black benniseed</name>
    <dbReference type="NCBI Taxonomy" id="300843"/>
    <lineage>
        <taxon>Eukaryota</taxon>
        <taxon>Viridiplantae</taxon>
        <taxon>Streptophyta</taxon>
        <taxon>Embryophyta</taxon>
        <taxon>Tracheophyta</taxon>
        <taxon>Spermatophyta</taxon>
        <taxon>Magnoliopsida</taxon>
        <taxon>eudicotyledons</taxon>
        <taxon>Gunneridae</taxon>
        <taxon>Pentapetalae</taxon>
        <taxon>asterids</taxon>
        <taxon>lamiids</taxon>
        <taxon>Lamiales</taxon>
        <taxon>Pedaliaceae</taxon>
        <taxon>Sesamum</taxon>
    </lineage>
</organism>
<accession>A0AAW2ITB1</accession>
<reference evidence="1" key="1">
    <citation type="submission" date="2020-06" db="EMBL/GenBank/DDBJ databases">
        <authorList>
            <person name="Li T."/>
            <person name="Hu X."/>
            <person name="Zhang T."/>
            <person name="Song X."/>
            <person name="Zhang H."/>
            <person name="Dai N."/>
            <person name="Sheng W."/>
            <person name="Hou X."/>
            <person name="Wei L."/>
        </authorList>
    </citation>
    <scope>NUCLEOTIDE SEQUENCE</scope>
    <source>
        <strain evidence="1">G02</strain>
        <tissue evidence="1">Leaf</tissue>
    </source>
</reference>
<proteinExistence type="predicted"/>
<sequence>MGDPLGSPRVAPFCELLLPLSSIWLFYSFSTPEPQSICLSLSLTPPLTNHECGQHRRGQREWAPLIATNDRKCAGIHSKRQNFAAKVCHNGASPVVHVAELGESYACICSSGRSSTRAQSYASRKIRRTSRRSPLAHKRLKRAYSAGAIIPALMHRIPSELRS</sequence>
<evidence type="ECO:0008006" key="2">
    <source>
        <dbReference type="Google" id="ProtNLM"/>
    </source>
</evidence>
<evidence type="ECO:0000313" key="1">
    <source>
        <dbReference type="EMBL" id="KAL0285276.1"/>
    </source>
</evidence>